<evidence type="ECO:0000256" key="4">
    <source>
        <dbReference type="ARBA" id="ARBA00022989"/>
    </source>
</evidence>
<protein>
    <submittedName>
        <fullName evidence="8">Oligosaccharide flippase family protein</fullName>
    </submittedName>
</protein>
<accession>A0ABR7CXK9</accession>
<dbReference type="PROSITE" id="PS51186">
    <property type="entry name" value="GNAT"/>
    <property type="match status" value="1"/>
</dbReference>
<feature type="transmembrane region" description="Helical" evidence="6">
    <location>
        <begin position="12"/>
        <end position="34"/>
    </location>
</feature>
<feature type="domain" description="N-acetyltransferase" evidence="7">
    <location>
        <begin position="580"/>
        <end position="717"/>
    </location>
</feature>
<dbReference type="Proteomes" id="UP000646484">
    <property type="component" value="Unassembled WGS sequence"/>
</dbReference>
<name>A0ABR7CXK9_9BACT</name>
<dbReference type="EMBL" id="JACOOH010000001">
    <property type="protein sequence ID" value="MBC5619890.1"/>
    <property type="molecule type" value="Genomic_DNA"/>
</dbReference>
<evidence type="ECO:0000256" key="6">
    <source>
        <dbReference type="SAM" id="Phobius"/>
    </source>
</evidence>
<dbReference type="PANTHER" id="PTHR30250:SF11">
    <property type="entry name" value="O-ANTIGEN TRANSPORTER-RELATED"/>
    <property type="match status" value="1"/>
</dbReference>
<evidence type="ECO:0000256" key="1">
    <source>
        <dbReference type="ARBA" id="ARBA00004651"/>
    </source>
</evidence>
<reference evidence="8 9" key="1">
    <citation type="submission" date="2020-08" db="EMBL/GenBank/DDBJ databases">
        <title>Genome public.</title>
        <authorList>
            <person name="Liu C."/>
            <person name="Sun Q."/>
        </authorList>
    </citation>
    <scope>NUCLEOTIDE SEQUENCE [LARGE SCALE GENOMIC DNA]</scope>
    <source>
        <strain evidence="8 9">NSJ-56</strain>
    </source>
</reference>
<feature type="transmembrane region" description="Helical" evidence="6">
    <location>
        <begin position="375"/>
        <end position="393"/>
    </location>
</feature>
<organism evidence="8 9">
    <name type="scientific">Butyricimonas hominis</name>
    <dbReference type="NCBI Taxonomy" id="2763032"/>
    <lineage>
        <taxon>Bacteria</taxon>
        <taxon>Pseudomonadati</taxon>
        <taxon>Bacteroidota</taxon>
        <taxon>Bacteroidia</taxon>
        <taxon>Bacteroidales</taxon>
        <taxon>Odoribacteraceae</taxon>
        <taxon>Butyricimonas</taxon>
    </lineage>
</organism>
<feature type="transmembrane region" description="Helical" evidence="6">
    <location>
        <begin position="303"/>
        <end position="322"/>
    </location>
</feature>
<dbReference type="Pfam" id="PF01943">
    <property type="entry name" value="Polysacc_synt"/>
    <property type="match status" value="1"/>
</dbReference>
<feature type="transmembrane region" description="Helical" evidence="6">
    <location>
        <begin position="127"/>
        <end position="148"/>
    </location>
</feature>
<evidence type="ECO:0000256" key="3">
    <source>
        <dbReference type="ARBA" id="ARBA00022692"/>
    </source>
</evidence>
<proteinExistence type="predicted"/>
<keyword evidence="9" id="KW-1185">Reference proteome</keyword>
<dbReference type="InterPro" id="IPR050833">
    <property type="entry name" value="Poly_Biosynth_Transport"/>
</dbReference>
<keyword evidence="4 6" id="KW-1133">Transmembrane helix</keyword>
<evidence type="ECO:0000259" key="7">
    <source>
        <dbReference type="PROSITE" id="PS51186"/>
    </source>
</evidence>
<dbReference type="SUPFAM" id="SSF55729">
    <property type="entry name" value="Acyl-CoA N-acyltransferases (Nat)"/>
    <property type="match status" value="1"/>
</dbReference>
<keyword evidence="5 6" id="KW-0472">Membrane</keyword>
<feature type="transmembrane region" description="Helical" evidence="6">
    <location>
        <begin position="429"/>
        <end position="446"/>
    </location>
</feature>
<dbReference type="InterPro" id="IPR016181">
    <property type="entry name" value="Acyl_CoA_acyltransferase"/>
</dbReference>
<dbReference type="InterPro" id="IPR002797">
    <property type="entry name" value="Polysacc_synth"/>
</dbReference>
<feature type="transmembrane region" description="Helical" evidence="6">
    <location>
        <begin position="86"/>
        <end position="107"/>
    </location>
</feature>
<dbReference type="PANTHER" id="PTHR30250">
    <property type="entry name" value="PST FAMILY PREDICTED COLANIC ACID TRANSPORTER"/>
    <property type="match status" value="1"/>
</dbReference>
<feature type="transmembrane region" description="Helical" evidence="6">
    <location>
        <begin position="399"/>
        <end position="417"/>
    </location>
</feature>
<evidence type="ECO:0000313" key="8">
    <source>
        <dbReference type="EMBL" id="MBC5619890.1"/>
    </source>
</evidence>
<dbReference type="InterPro" id="IPR000182">
    <property type="entry name" value="GNAT_dom"/>
</dbReference>
<dbReference type="RefSeq" id="WP_186974763.1">
    <property type="nucleotide sequence ID" value="NZ_JACOOH010000001.1"/>
</dbReference>
<gene>
    <name evidence="8" type="ORF">H8S64_02135</name>
</gene>
<feature type="transmembrane region" description="Helical" evidence="6">
    <location>
        <begin position="452"/>
        <end position="473"/>
    </location>
</feature>
<feature type="transmembrane region" description="Helical" evidence="6">
    <location>
        <begin position="192"/>
        <end position="212"/>
    </location>
</feature>
<comment type="caution">
    <text evidence="8">The sequence shown here is derived from an EMBL/GenBank/DDBJ whole genome shotgun (WGS) entry which is preliminary data.</text>
</comment>
<feature type="transmembrane region" description="Helical" evidence="6">
    <location>
        <begin position="54"/>
        <end position="74"/>
    </location>
</feature>
<keyword evidence="2" id="KW-1003">Cell membrane</keyword>
<evidence type="ECO:0000313" key="9">
    <source>
        <dbReference type="Proteomes" id="UP000646484"/>
    </source>
</evidence>
<comment type="subcellular location">
    <subcellularLocation>
        <location evidence="1">Cell membrane</location>
        <topology evidence="1">Multi-pass membrane protein</topology>
    </subcellularLocation>
</comment>
<feature type="transmembrane region" description="Helical" evidence="6">
    <location>
        <begin position="160"/>
        <end position="180"/>
    </location>
</feature>
<sequence length="717" mass="81519">MFGDIKQTMKHTVVYGVGNFASKLVGFILIPLYTNEKFFSPVDYGMLSLLDVTSQVLVAAMGLAFYAGLVRWYWDKEYAERQKSLFFTIMLMTTVAAVGMGMILWGFRDSIEGLLLAGEKMESFEQLPYVFNLLLVYSVLSAIVAPVLDLLRLKSRSVQFSVVNILKLVVTLGVTVYFIVGRQKGITGVYEAQVIGAIFQILLLLPFIIKNSALKLEFAAIKQILSYSYPLMFPAIVGGLLTVFDKYMLNYMKGMDDVAFYAFGYKIGNTLKIFIVASVQLALTPLMMKKINDPNNRRFYSKIFTYLSFGGMYCVLGLSLLSRELIALVASNPAYYASVYIVPFITFGIFFGMLRDASVIGLQITKRTKIISSSIILITFINLGLNILLIPAMGMYGAALATLVAQIISWGIPYYFAQKAYPIPYELGKLGKVLAVGTAIYLLSVLTAPLNIWIAFIIKIGLLVAYPFMLYAWKFYDDVELQRITGMWDNWKLMLGYYWSSLTSMPRKTVNLGKTVVAGRLSREFSKRKAKFLFLVPRKRIAIALLDKSKYHNDFAAYYETVKGKNSVKYFHQQAHKKGAEFRSIEPELFENEIFEVNTSLEVRQGKEIKQEYLQRGNITRGEGMDVYGVFMDDKLVGYIRTLHLGETIFINNILGHGAYLKAGVVYFLLLEVVQRCFERDDVRYIIYDSYWGNSRGLALFKKRFHFEPTKVTWINR</sequence>
<feature type="transmembrane region" description="Helical" evidence="6">
    <location>
        <begin position="263"/>
        <end position="283"/>
    </location>
</feature>
<evidence type="ECO:0000256" key="2">
    <source>
        <dbReference type="ARBA" id="ARBA00022475"/>
    </source>
</evidence>
<feature type="transmembrane region" description="Helical" evidence="6">
    <location>
        <begin position="224"/>
        <end position="243"/>
    </location>
</feature>
<feature type="transmembrane region" description="Helical" evidence="6">
    <location>
        <begin position="334"/>
        <end position="354"/>
    </location>
</feature>
<keyword evidence="3 6" id="KW-0812">Transmembrane</keyword>
<evidence type="ECO:0000256" key="5">
    <source>
        <dbReference type="ARBA" id="ARBA00023136"/>
    </source>
</evidence>